<gene>
    <name evidence="2" type="ORF">I8748_22305</name>
</gene>
<comment type="caution">
    <text evidence="2">The sequence shown here is derived from an EMBL/GenBank/DDBJ whole genome shotgun (WGS) entry which is preliminary data.</text>
</comment>
<dbReference type="AlphaFoldDB" id="A0A8J7HS28"/>
<keyword evidence="1" id="KW-0812">Transmembrane</keyword>
<sequence>MSDLIYPTLDLFLYTLKSPLNATEEEIQKNKATFLAQLPPDTQFNDADIEIEYLELTYPPQIDLQPTKEILEGYYYTVRINDTYGLQIDCSFKNQLEAQSAKYFEILKAEITQKLNSPLSTIGQTWMLSGWLPGNSPRNPEDIAKDCYCALFTGSWQPNRGRFLDATVFELSQTDNFNQSIVNVNNHINHNAHHVIIAIYPNRDSAEKAAEFYSDWMGLFCYRSKITWAYWQSRLAKESLVNHFHKVDKNRQVINQKHDSQEKQNIANSQTILNNIDNILQKYTIDLLNLSFQKQTIEINLANYQIRLALIKEKAGKNNQLDFLEKFSNLAQKKYLPQITKDIENMQLGLQLLEDTINATRSRIEVEKLERDRNFQELVAVAGAGIVTVSLIKDTAKDCKDIFQQVQFFCKYPLSASLMLGIIVSFVVWWLRKRWRY</sequence>
<feature type="transmembrane region" description="Helical" evidence="1">
    <location>
        <begin position="412"/>
        <end position="431"/>
    </location>
</feature>
<dbReference type="RefSeq" id="WP_198126703.1">
    <property type="nucleotide sequence ID" value="NZ_JAECZC010000054.1"/>
</dbReference>
<dbReference type="EMBL" id="JAECZC010000054">
    <property type="protein sequence ID" value="MBH8564881.1"/>
    <property type="molecule type" value="Genomic_DNA"/>
</dbReference>
<name>A0A8J7HS28_9NOST</name>
<evidence type="ECO:0000313" key="3">
    <source>
        <dbReference type="Proteomes" id="UP000632766"/>
    </source>
</evidence>
<keyword evidence="1" id="KW-0472">Membrane</keyword>
<keyword evidence="3" id="KW-1185">Reference proteome</keyword>
<proteinExistence type="predicted"/>
<evidence type="ECO:0000256" key="1">
    <source>
        <dbReference type="SAM" id="Phobius"/>
    </source>
</evidence>
<evidence type="ECO:0000313" key="2">
    <source>
        <dbReference type="EMBL" id="MBH8564881.1"/>
    </source>
</evidence>
<organism evidence="2 3">
    <name type="scientific">Amazonocrinis nigriterrae CENA67</name>
    <dbReference type="NCBI Taxonomy" id="2794033"/>
    <lineage>
        <taxon>Bacteria</taxon>
        <taxon>Bacillati</taxon>
        <taxon>Cyanobacteriota</taxon>
        <taxon>Cyanophyceae</taxon>
        <taxon>Nostocales</taxon>
        <taxon>Nostocaceae</taxon>
        <taxon>Amazonocrinis</taxon>
        <taxon>Amazonocrinis nigriterrae</taxon>
    </lineage>
</organism>
<keyword evidence="1" id="KW-1133">Transmembrane helix</keyword>
<dbReference type="Proteomes" id="UP000632766">
    <property type="component" value="Unassembled WGS sequence"/>
</dbReference>
<protein>
    <submittedName>
        <fullName evidence="2">Uncharacterized protein</fullName>
    </submittedName>
</protein>
<accession>A0A8J7HS28</accession>
<reference evidence="2 3" key="1">
    <citation type="journal article" date="2021" name="Int. J. Syst. Evol. Microbiol.">
        <title>Amazonocrinis nigriterrae gen. nov., sp. nov., Atlanticothrix silvestris gen. nov., sp. nov. and Dendronalium phyllosphericum gen. nov., sp. nov., nostocacean cyanobacteria from Brazilian environments.</title>
        <authorList>
            <person name="Alvarenga D.O."/>
            <person name="Andreote A.P.D."/>
            <person name="Branco L.H.Z."/>
            <person name="Delbaje E."/>
            <person name="Cruz R.B."/>
            <person name="Varani A.M."/>
            <person name="Fiore M.F."/>
        </authorList>
    </citation>
    <scope>NUCLEOTIDE SEQUENCE [LARGE SCALE GENOMIC DNA]</scope>
    <source>
        <strain evidence="2 3">CENA67</strain>
    </source>
</reference>